<dbReference type="EMBL" id="CP045484">
    <property type="protein sequence ID" value="QGR17182.1"/>
    <property type="molecule type" value="Genomic_DNA"/>
</dbReference>
<evidence type="ECO:0000256" key="3">
    <source>
        <dbReference type="PROSITE-ProRule" id="PRU00464"/>
    </source>
</evidence>
<dbReference type="InterPro" id="IPR039384">
    <property type="entry name" value="HINT"/>
</dbReference>
<dbReference type="GO" id="GO:0009117">
    <property type="term" value="P:nucleotide metabolic process"/>
    <property type="evidence" value="ECO:0007669"/>
    <property type="project" value="TreeGrafter"/>
</dbReference>
<evidence type="ECO:0000313" key="6">
    <source>
        <dbReference type="EMBL" id="QGR17182.1"/>
    </source>
</evidence>
<dbReference type="RefSeq" id="WP_010979519.1">
    <property type="nucleotide sequence ID" value="NZ_AP031374.1"/>
</dbReference>
<dbReference type="AlphaFoldDB" id="A0A650CH95"/>
<dbReference type="PROSITE" id="PS51084">
    <property type="entry name" value="HIT_2"/>
    <property type="match status" value="1"/>
</dbReference>
<dbReference type="GeneID" id="1459505"/>
<reference evidence="6 7" key="1">
    <citation type="submission" date="2019-10" db="EMBL/GenBank/DDBJ databases">
        <title>Genome Sequences from Six Type Strain Members of the Archaeal Family Sulfolobaceae: Acidianus ambivalens, Acidianus infernus, Metallosphaera prunae, Stygiolobus azoricus, Sulfolobus metallicus, and Sulfurisphaera ohwakuensis.</title>
        <authorList>
            <person name="Counts J.A."/>
            <person name="Kelly R.M."/>
        </authorList>
    </citation>
    <scope>NUCLEOTIDE SEQUENCE [LARGE SCALE GENOMIC DNA]</scope>
    <source>
        <strain evidence="6 7">TA-1</strain>
    </source>
</reference>
<dbReference type="EMBL" id="JACHFY010000001">
    <property type="protein sequence ID" value="MBB5252358.1"/>
    <property type="molecule type" value="Genomic_DNA"/>
</dbReference>
<evidence type="ECO:0000313" key="5">
    <source>
        <dbReference type="EMBL" id="MBB5252358.1"/>
    </source>
</evidence>
<dbReference type="InterPro" id="IPR019808">
    <property type="entry name" value="Histidine_triad_CS"/>
</dbReference>
<keyword evidence="7" id="KW-1185">Reference proteome</keyword>
<dbReference type="PANTHER" id="PTHR46648:SF1">
    <property type="entry name" value="ADENOSINE 5'-MONOPHOSPHORAMIDASE HNT1"/>
    <property type="match status" value="1"/>
</dbReference>
<protein>
    <submittedName>
        <fullName evidence="6">HIT domain-containing protein</fullName>
    </submittedName>
    <submittedName>
        <fullName evidence="5">Histidine triad (HIT) family protein</fullName>
    </submittedName>
</protein>
<dbReference type="PROSITE" id="PS00892">
    <property type="entry name" value="HIT_1"/>
    <property type="match status" value="1"/>
</dbReference>
<evidence type="ECO:0000256" key="2">
    <source>
        <dbReference type="PIRSR" id="PIRSR601310-3"/>
    </source>
</evidence>
<feature type="active site" description="Tele-AMP-histidine intermediate" evidence="1">
    <location>
        <position position="100"/>
    </location>
</feature>
<gene>
    <name evidence="6" type="ORF">D1869_08270</name>
    <name evidence="5" type="ORF">HNQ62_000076</name>
</gene>
<evidence type="ECO:0000313" key="7">
    <source>
        <dbReference type="Proteomes" id="UP000427373"/>
    </source>
</evidence>
<dbReference type="OrthoDB" id="26806at2157"/>
<dbReference type="SUPFAM" id="SSF54197">
    <property type="entry name" value="HIT-like"/>
    <property type="match status" value="1"/>
</dbReference>
<organism evidence="6 7">
    <name type="scientific">Sulfurisphaera ohwakuensis</name>
    <dbReference type="NCBI Taxonomy" id="69656"/>
    <lineage>
        <taxon>Archaea</taxon>
        <taxon>Thermoproteota</taxon>
        <taxon>Thermoprotei</taxon>
        <taxon>Sulfolobales</taxon>
        <taxon>Sulfolobaceae</taxon>
        <taxon>Sulfurisphaera</taxon>
    </lineage>
</organism>
<evidence type="ECO:0000313" key="8">
    <source>
        <dbReference type="Proteomes" id="UP000582213"/>
    </source>
</evidence>
<dbReference type="Gene3D" id="3.30.428.10">
    <property type="entry name" value="HIT-like"/>
    <property type="match status" value="1"/>
</dbReference>
<name>A0A650CH95_SULOH</name>
<feature type="domain" description="HIT" evidence="4">
    <location>
        <begin position="7"/>
        <end position="113"/>
    </location>
</feature>
<dbReference type="PRINTS" id="PR00332">
    <property type="entry name" value="HISTRIAD"/>
</dbReference>
<dbReference type="InterPro" id="IPR001310">
    <property type="entry name" value="Histidine_triad_HIT"/>
</dbReference>
<evidence type="ECO:0000256" key="1">
    <source>
        <dbReference type="PIRSR" id="PIRSR601310-1"/>
    </source>
</evidence>
<dbReference type="Pfam" id="PF01230">
    <property type="entry name" value="HIT"/>
    <property type="match status" value="1"/>
</dbReference>
<dbReference type="GO" id="GO:0003824">
    <property type="term" value="F:catalytic activity"/>
    <property type="evidence" value="ECO:0007669"/>
    <property type="project" value="InterPro"/>
</dbReference>
<dbReference type="CDD" id="cd01277">
    <property type="entry name" value="HINT_subgroup"/>
    <property type="match status" value="1"/>
</dbReference>
<sequence>MQVDNCIFCKIVKGEIKSQKVYEDQEIMAFLDINPVNKGHVLVIPKDHYENIFDVPKEKLGKVIEVVQKVAIALRKMGADGVNIVSNNGKAAEQHIFHLHIHVIPRYFNDGKDIDSMSKRTKYNDEKEMSEYAEKIRLFLI</sequence>
<dbReference type="InterPro" id="IPR011146">
    <property type="entry name" value="HIT-like"/>
</dbReference>
<reference evidence="5 8" key="2">
    <citation type="submission" date="2020-08" db="EMBL/GenBank/DDBJ databases">
        <title>Genomic Encyclopedia of Type Strains, Phase IV (KMG-IV): sequencing the most valuable type-strain genomes for metagenomic binning, comparative biology and taxonomic classification.</title>
        <authorList>
            <person name="Goeker M."/>
        </authorList>
    </citation>
    <scope>NUCLEOTIDE SEQUENCE [LARGE SCALE GENOMIC DNA]</scope>
    <source>
        <strain evidence="5 8">DSM 12421</strain>
    </source>
</reference>
<dbReference type="Proteomes" id="UP000427373">
    <property type="component" value="Chromosome"/>
</dbReference>
<dbReference type="Proteomes" id="UP000582213">
    <property type="component" value="Unassembled WGS sequence"/>
</dbReference>
<proteinExistence type="predicted"/>
<dbReference type="PANTHER" id="PTHR46648">
    <property type="entry name" value="HIT FAMILY PROTEIN 1"/>
    <property type="match status" value="1"/>
</dbReference>
<evidence type="ECO:0000259" key="4">
    <source>
        <dbReference type="PROSITE" id="PS51084"/>
    </source>
</evidence>
<dbReference type="InterPro" id="IPR036265">
    <property type="entry name" value="HIT-like_sf"/>
</dbReference>
<feature type="short sequence motif" description="Histidine triad motif" evidence="2 3">
    <location>
        <begin position="98"/>
        <end position="102"/>
    </location>
</feature>
<accession>A0A650CH95</accession>
<dbReference type="KEGG" id="soh:D1869_08270"/>